<accession>A0A426ZRD0</accession>
<reference evidence="3 4" key="1">
    <citation type="journal article" date="2014" name="Agronomy (Basel)">
        <title>A Draft Genome Sequence for Ensete ventricosum, the Drought-Tolerant Tree Against Hunger.</title>
        <authorList>
            <person name="Harrison J."/>
            <person name="Moore K.A."/>
            <person name="Paszkiewicz K."/>
            <person name="Jones T."/>
            <person name="Grant M."/>
            <person name="Ambacheew D."/>
            <person name="Muzemil S."/>
            <person name="Studholme D.J."/>
        </authorList>
    </citation>
    <scope>NUCLEOTIDE SEQUENCE [LARGE SCALE GENOMIC DNA]</scope>
</reference>
<dbReference type="Pfam" id="PF04046">
    <property type="entry name" value="PSP"/>
    <property type="match status" value="1"/>
</dbReference>
<evidence type="ECO:0000259" key="2">
    <source>
        <dbReference type="SMART" id="SM00581"/>
    </source>
</evidence>
<feature type="compositionally biased region" description="Basic and acidic residues" evidence="1">
    <location>
        <begin position="77"/>
        <end position="86"/>
    </location>
</feature>
<gene>
    <name evidence="3" type="ORF">B296_00040112</name>
</gene>
<organism evidence="3 4">
    <name type="scientific">Ensete ventricosum</name>
    <name type="common">Abyssinian banana</name>
    <name type="synonym">Musa ensete</name>
    <dbReference type="NCBI Taxonomy" id="4639"/>
    <lineage>
        <taxon>Eukaryota</taxon>
        <taxon>Viridiplantae</taxon>
        <taxon>Streptophyta</taxon>
        <taxon>Embryophyta</taxon>
        <taxon>Tracheophyta</taxon>
        <taxon>Spermatophyta</taxon>
        <taxon>Magnoliopsida</taxon>
        <taxon>Liliopsida</taxon>
        <taxon>Zingiberales</taxon>
        <taxon>Musaceae</taxon>
        <taxon>Ensete</taxon>
    </lineage>
</organism>
<dbReference type="PANTHER" id="PTHR12785:SF6">
    <property type="entry name" value="SPLICING FACTOR 3B SUBUNIT 2"/>
    <property type="match status" value="1"/>
</dbReference>
<proteinExistence type="predicted"/>
<name>A0A426ZRD0_ENSVE</name>
<dbReference type="EMBL" id="AMZH03005379">
    <property type="protein sequence ID" value="RRT66559.1"/>
    <property type="molecule type" value="Genomic_DNA"/>
</dbReference>
<dbReference type="SMART" id="SM00581">
    <property type="entry name" value="PSP"/>
    <property type="match status" value="1"/>
</dbReference>
<dbReference type="InterPro" id="IPR006568">
    <property type="entry name" value="PSP_pro-rich"/>
</dbReference>
<dbReference type="PANTHER" id="PTHR12785">
    <property type="entry name" value="SPLICING FACTOR 3B"/>
    <property type="match status" value="1"/>
</dbReference>
<feature type="region of interest" description="Disordered" evidence="1">
    <location>
        <begin position="1"/>
        <end position="86"/>
    </location>
</feature>
<protein>
    <recommendedName>
        <fullName evidence="2">PSP proline-rich domain-containing protein</fullName>
    </recommendedName>
</protein>
<evidence type="ECO:0000256" key="1">
    <source>
        <dbReference type="SAM" id="MobiDB-lite"/>
    </source>
</evidence>
<dbReference type="InterPro" id="IPR052584">
    <property type="entry name" value="U2_snRNP_Complex_Component"/>
</dbReference>
<feature type="domain" description="PSP proline-rich" evidence="2">
    <location>
        <begin position="181"/>
        <end position="231"/>
    </location>
</feature>
<evidence type="ECO:0000313" key="4">
    <source>
        <dbReference type="Proteomes" id="UP000287651"/>
    </source>
</evidence>
<dbReference type="AlphaFoldDB" id="A0A426ZRD0"/>
<comment type="caution">
    <text evidence="3">The sequence shown here is derived from an EMBL/GenBank/DDBJ whole genome shotgun (WGS) entry which is preliminary data.</text>
</comment>
<sequence length="255" mass="28605">MALGELVSRSQIPEGGVVVDPPINGASASASERKKVRESERRRRRRKPKKNDSKSAVSFADYDEKRGVEGGEIGAAEDERNDYPEVKISVEVEYVPERADVDESIFEEFKNVLEKFNFRDHAGVEDDSTKDETMGDATAKKGDSDTEEDEQETQQKEKGLSNKKKKVSNIMVLFAPVQFKLREMKPGMLSRELKEALGMPDGAPPPWLINMQIWPCVFSLTLTCDFSYTPLCFAKVLEEKEERIAPGTLLGTTHT</sequence>
<evidence type="ECO:0000313" key="3">
    <source>
        <dbReference type="EMBL" id="RRT66559.1"/>
    </source>
</evidence>
<dbReference type="Proteomes" id="UP000287651">
    <property type="component" value="Unassembled WGS sequence"/>
</dbReference>
<feature type="compositionally biased region" description="Basic and acidic residues" evidence="1">
    <location>
        <begin position="31"/>
        <end position="41"/>
    </location>
</feature>
<feature type="region of interest" description="Disordered" evidence="1">
    <location>
        <begin position="124"/>
        <end position="162"/>
    </location>
</feature>
<feature type="compositionally biased region" description="Basic and acidic residues" evidence="1">
    <location>
        <begin position="130"/>
        <end position="144"/>
    </location>
</feature>